<gene>
    <name evidence="1" type="ORF">SAMN02910451_01320</name>
</gene>
<organism evidence="1 2">
    <name type="scientific">Butyrivibrio hungatei</name>
    <dbReference type="NCBI Taxonomy" id="185008"/>
    <lineage>
        <taxon>Bacteria</taxon>
        <taxon>Bacillati</taxon>
        <taxon>Bacillota</taxon>
        <taxon>Clostridia</taxon>
        <taxon>Lachnospirales</taxon>
        <taxon>Lachnospiraceae</taxon>
        <taxon>Butyrivibrio</taxon>
    </lineage>
</organism>
<protein>
    <submittedName>
        <fullName evidence="1">Dinitrogenase iron-molybdenum cofactor</fullName>
    </submittedName>
</protein>
<reference evidence="2" key="1">
    <citation type="submission" date="2016-10" db="EMBL/GenBank/DDBJ databases">
        <authorList>
            <person name="Varghese N."/>
            <person name="Submissions S."/>
        </authorList>
    </citation>
    <scope>NUCLEOTIDE SEQUENCE [LARGE SCALE GENOMIC DNA]</scope>
    <source>
        <strain evidence="2">XBD2006</strain>
    </source>
</reference>
<evidence type="ECO:0000313" key="2">
    <source>
        <dbReference type="Proteomes" id="UP000183047"/>
    </source>
</evidence>
<keyword evidence="2" id="KW-1185">Reference proteome</keyword>
<dbReference type="InterPro" id="IPR051840">
    <property type="entry name" value="NifX/NifY_domain"/>
</dbReference>
<dbReference type="PANTHER" id="PTHR33937">
    <property type="entry name" value="IRON-MOLYBDENUM PROTEIN-RELATED-RELATED"/>
    <property type="match status" value="1"/>
</dbReference>
<dbReference type="PANTHER" id="PTHR33937:SF2">
    <property type="entry name" value="DINITROGENASE IRON-MOLYBDENUM COFACTOR BIOSYNTHESIS DOMAIN-CONTAINING PROTEIN"/>
    <property type="match status" value="1"/>
</dbReference>
<dbReference type="InterPro" id="IPR036105">
    <property type="entry name" value="DiNase_FeMo-co_biosyn_sf"/>
</dbReference>
<evidence type="ECO:0000313" key="1">
    <source>
        <dbReference type="EMBL" id="SCY08125.1"/>
    </source>
</evidence>
<dbReference type="SUPFAM" id="SSF53146">
    <property type="entry name" value="Nitrogenase accessory factor-like"/>
    <property type="match status" value="1"/>
</dbReference>
<name>A0A1G5D0B2_9FIRM</name>
<dbReference type="Proteomes" id="UP000183047">
    <property type="component" value="Unassembled WGS sequence"/>
</dbReference>
<dbReference type="RefSeq" id="WP_074461976.1">
    <property type="nucleotide sequence ID" value="NZ_FMUR01000007.1"/>
</dbReference>
<dbReference type="AlphaFoldDB" id="A0A1G5D0B2"/>
<proteinExistence type="predicted"/>
<accession>A0A1G5D0B2</accession>
<dbReference type="EMBL" id="FMUR01000007">
    <property type="protein sequence ID" value="SCY08125.1"/>
    <property type="molecule type" value="Genomic_DNA"/>
</dbReference>
<dbReference type="OrthoDB" id="280278at2"/>
<sequence length="149" mass="15558">MSYLIAVATSDAKVVDLGFGAAKGFHIYEVEGTEYKEKEYREFAEEETAEQAAEGCGQDGQGSGCGGQTAGCGGNSGGGCGGAGGASKKVELIADCRSLVCQKIGFQAQKQLEKKAIAGFDVDCSVDEALAKIAAYFDKIDNHISLRRE</sequence>
<dbReference type="Gene3D" id="3.30.420.130">
    <property type="entry name" value="Dinitrogenase iron-molybdenum cofactor biosynthesis domain"/>
    <property type="match status" value="1"/>
</dbReference>